<comment type="caution">
    <text evidence="2">The sequence shown here is derived from an EMBL/GenBank/DDBJ whole genome shotgun (WGS) entry which is preliminary data.</text>
</comment>
<dbReference type="AlphaFoldDB" id="A0AAD7W6Z0"/>
<name>A0AAD7W6Z0_9TELE</name>
<gene>
    <name evidence="2" type="ORF">AAFF_G00182950</name>
</gene>
<evidence type="ECO:0000256" key="1">
    <source>
        <dbReference type="SAM" id="MobiDB-lite"/>
    </source>
</evidence>
<reference evidence="2" key="1">
    <citation type="journal article" date="2023" name="Science">
        <title>Genome structures resolve the early diversification of teleost fishes.</title>
        <authorList>
            <person name="Parey E."/>
            <person name="Louis A."/>
            <person name="Montfort J."/>
            <person name="Bouchez O."/>
            <person name="Roques C."/>
            <person name="Iampietro C."/>
            <person name="Lluch J."/>
            <person name="Castinel A."/>
            <person name="Donnadieu C."/>
            <person name="Desvignes T."/>
            <person name="Floi Bucao C."/>
            <person name="Jouanno E."/>
            <person name="Wen M."/>
            <person name="Mejri S."/>
            <person name="Dirks R."/>
            <person name="Jansen H."/>
            <person name="Henkel C."/>
            <person name="Chen W.J."/>
            <person name="Zahm M."/>
            <person name="Cabau C."/>
            <person name="Klopp C."/>
            <person name="Thompson A.W."/>
            <person name="Robinson-Rechavi M."/>
            <person name="Braasch I."/>
            <person name="Lecointre G."/>
            <person name="Bobe J."/>
            <person name="Postlethwait J.H."/>
            <person name="Berthelot C."/>
            <person name="Roest Crollius H."/>
            <person name="Guiguen Y."/>
        </authorList>
    </citation>
    <scope>NUCLEOTIDE SEQUENCE</scope>
    <source>
        <strain evidence="2">NC1722</strain>
    </source>
</reference>
<dbReference type="Proteomes" id="UP001221898">
    <property type="component" value="Unassembled WGS sequence"/>
</dbReference>
<evidence type="ECO:0000313" key="3">
    <source>
        <dbReference type="Proteomes" id="UP001221898"/>
    </source>
</evidence>
<protein>
    <submittedName>
        <fullName evidence="2">Uncharacterized protein</fullName>
    </submittedName>
</protein>
<feature type="region of interest" description="Disordered" evidence="1">
    <location>
        <begin position="19"/>
        <end position="102"/>
    </location>
</feature>
<sequence>MDLITVGVLWNAEDNALVERGGGPQRLPAPPPGFPPHTKESKRPQPLPRCLADGGVIDAPLYNDTDSSASREETAVALRQSSSRPPPVAAMPLRSRATDGGP</sequence>
<accession>A0AAD7W6Z0</accession>
<organism evidence="2 3">
    <name type="scientific">Aldrovandia affinis</name>
    <dbReference type="NCBI Taxonomy" id="143900"/>
    <lineage>
        <taxon>Eukaryota</taxon>
        <taxon>Metazoa</taxon>
        <taxon>Chordata</taxon>
        <taxon>Craniata</taxon>
        <taxon>Vertebrata</taxon>
        <taxon>Euteleostomi</taxon>
        <taxon>Actinopterygii</taxon>
        <taxon>Neopterygii</taxon>
        <taxon>Teleostei</taxon>
        <taxon>Notacanthiformes</taxon>
        <taxon>Halosauridae</taxon>
        <taxon>Aldrovandia</taxon>
    </lineage>
</organism>
<dbReference type="EMBL" id="JAINUG010000243">
    <property type="protein sequence ID" value="KAJ8385695.1"/>
    <property type="molecule type" value="Genomic_DNA"/>
</dbReference>
<proteinExistence type="predicted"/>
<evidence type="ECO:0000313" key="2">
    <source>
        <dbReference type="EMBL" id="KAJ8385695.1"/>
    </source>
</evidence>
<keyword evidence="3" id="KW-1185">Reference proteome</keyword>